<dbReference type="EMBL" id="JAULSC010000001">
    <property type="protein sequence ID" value="MDO3394258.1"/>
    <property type="molecule type" value="Genomic_DNA"/>
</dbReference>
<dbReference type="Gene3D" id="3.90.1150.10">
    <property type="entry name" value="Aspartate Aminotransferase, domain 1"/>
    <property type="match status" value="1"/>
</dbReference>
<evidence type="ECO:0000313" key="1">
    <source>
        <dbReference type="EMBL" id="MDO3394258.1"/>
    </source>
</evidence>
<organism evidence="1 2">
    <name type="scientific">Nocardioides cremeus</name>
    <dbReference type="NCBI Taxonomy" id="3058044"/>
    <lineage>
        <taxon>Bacteria</taxon>
        <taxon>Bacillati</taxon>
        <taxon>Actinomycetota</taxon>
        <taxon>Actinomycetes</taxon>
        <taxon>Propionibacteriales</taxon>
        <taxon>Nocardioidaceae</taxon>
        <taxon>Nocardioides</taxon>
    </lineage>
</organism>
<name>A0ABT8TM15_9ACTN</name>
<dbReference type="InterPro" id="IPR015421">
    <property type="entry name" value="PyrdxlP-dep_Trfase_major"/>
</dbReference>
<proteinExistence type="predicted"/>
<evidence type="ECO:0000313" key="2">
    <source>
        <dbReference type="Proteomes" id="UP001168363"/>
    </source>
</evidence>
<reference evidence="1" key="1">
    <citation type="submission" date="2023-06" db="EMBL/GenBank/DDBJ databases">
        <title>Genome sequence of Nocardioides sp. SOB44.</title>
        <authorList>
            <person name="Zhang G."/>
        </authorList>
    </citation>
    <scope>NUCLEOTIDE SEQUENCE</scope>
    <source>
        <strain evidence="1">SOB44</strain>
    </source>
</reference>
<gene>
    <name evidence="1" type="ORF">QWJ41_00845</name>
</gene>
<dbReference type="Gene3D" id="3.40.640.10">
    <property type="entry name" value="Type I PLP-dependent aspartate aminotransferase-like (Major domain)"/>
    <property type="match status" value="1"/>
</dbReference>
<keyword evidence="2" id="KW-1185">Reference proteome</keyword>
<dbReference type="Proteomes" id="UP001168363">
    <property type="component" value="Unassembled WGS sequence"/>
</dbReference>
<accession>A0ABT8TM15</accession>
<dbReference type="InterPro" id="IPR015422">
    <property type="entry name" value="PyrdxlP-dep_Trfase_small"/>
</dbReference>
<dbReference type="RefSeq" id="WP_302705228.1">
    <property type="nucleotide sequence ID" value="NZ_JAULSC010000001.1"/>
</dbReference>
<protein>
    <submittedName>
        <fullName evidence="1">Uncharacterized protein</fullName>
    </submittedName>
</protein>
<comment type="caution">
    <text evidence="1">The sequence shown here is derived from an EMBL/GenBank/DDBJ whole genome shotgun (WGS) entry which is preliminary data.</text>
</comment>
<sequence>MLHTKPFGVRVDGAEGAVLTTVDGDHVVDLLGDYSAGLMGRRSELAEAVRGVLARGWGYGAMSAGLVHRDFARPY</sequence>